<accession>A0AAV1WQC5</accession>
<evidence type="ECO:0000256" key="1">
    <source>
        <dbReference type="SAM" id="MobiDB-lite"/>
    </source>
</evidence>
<organism evidence="2 3">
    <name type="scientific">Lupinus luteus</name>
    <name type="common">European yellow lupine</name>
    <dbReference type="NCBI Taxonomy" id="3873"/>
    <lineage>
        <taxon>Eukaryota</taxon>
        <taxon>Viridiplantae</taxon>
        <taxon>Streptophyta</taxon>
        <taxon>Embryophyta</taxon>
        <taxon>Tracheophyta</taxon>
        <taxon>Spermatophyta</taxon>
        <taxon>Magnoliopsida</taxon>
        <taxon>eudicotyledons</taxon>
        <taxon>Gunneridae</taxon>
        <taxon>Pentapetalae</taxon>
        <taxon>rosids</taxon>
        <taxon>fabids</taxon>
        <taxon>Fabales</taxon>
        <taxon>Fabaceae</taxon>
        <taxon>Papilionoideae</taxon>
        <taxon>50 kb inversion clade</taxon>
        <taxon>genistoids sensu lato</taxon>
        <taxon>core genistoids</taxon>
        <taxon>Genisteae</taxon>
        <taxon>Lupinus</taxon>
    </lineage>
</organism>
<evidence type="ECO:0000313" key="3">
    <source>
        <dbReference type="Proteomes" id="UP001497480"/>
    </source>
</evidence>
<sequence length="224" mass="25803">MPQCHSFSTDDNEFMNNLLGTPDSANAYFNNMGFNFNQDDVAGPSSFMVEYNIFPTADTTTQEEQPRVEQRVRPRRHRQPPVDDNEFMNNLLGTPDSANAYFNNMGFNFNQDDVAGPSSFMVEDNIFPTADTTTQEEQPRVEQRVRPRHHRQPPVDSADAYFNNMGFNFNQDDVAGPSSFMVDDKIFPMADTTTQEEQPRVEQRVRPRHHRQPRRCGTWGHFGN</sequence>
<gene>
    <name evidence="2" type="ORF">LLUT_LOCUS12051</name>
</gene>
<dbReference type="AlphaFoldDB" id="A0AAV1WQC5"/>
<dbReference type="Proteomes" id="UP001497480">
    <property type="component" value="Unassembled WGS sequence"/>
</dbReference>
<proteinExistence type="predicted"/>
<feature type="region of interest" description="Disordered" evidence="1">
    <location>
        <begin position="131"/>
        <end position="154"/>
    </location>
</feature>
<name>A0AAV1WQC5_LUPLU</name>
<feature type="region of interest" description="Disordered" evidence="1">
    <location>
        <begin position="57"/>
        <end position="89"/>
    </location>
</feature>
<keyword evidence="3" id="KW-1185">Reference proteome</keyword>
<comment type="caution">
    <text evidence="2">The sequence shown here is derived from an EMBL/GenBank/DDBJ whole genome shotgun (WGS) entry which is preliminary data.</text>
</comment>
<protein>
    <submittedName>
        <fullName evidence="2">Uncharacterized protein</fullName>
    </submittedName>
</protein>
<feature type="region of interest" description="Disordered" evidence="1">
    <location>
        <begin position="192"/>
        <end position="224"/>
    </location>
</feature>
<reference evidence="2 3" key="1">
    <citation type="submission" date="2024-03" db="EMBL/GenBank/DDBJ databases">
        <authorList>
            <person name="Martinez-Hernandez J."/>
        </authorList>
    </citation>
    <scope>NUCLEOTIDE SEQUENCE [LARGE SCALE GENOMIC DNA]</scope>
</reference>
<dbReference type="EMBL" id="CAXHTB010000008">
    <property type="protein sequence ID" value="CAL0310991.1"/>
    <property type="molecule type" value="Genomic_DNA"/>
</dbReference>
<evidence type="ECO:0000313" key="2">
    <source>
        <dbReference type="EMBL" id="CAL0310991.1"/>
    </source>
</evidence>